<dbReference type="AlphaFoldDB" id="A0A6M3IXR4"/>
<dbReference type="PANTHER" id="PTHR22916:SF3">
    <property type="entry name" value="UDP-GLCNAC:BETAGAL BETA-1,3-N-ACETYLGLUCOSAMINYLTRANSFERASE-LIKE PROTEIN 1"/>
    <property type="match status" value="1"/>
</dbReference>
<dbReference type="InterPro" id="IPR029044">
    <property type="entry name" value="Nucleotide-diphossugar_trans"/>
</dbReference>
<organism evidence="2">
    <name type="scientific">viral metagenome</name>
    <dbReference type="NCBI Taxonomy" id="1070528"/>
    <lineage>
        <taxon>unclassified sequences</taxon>
        <taxon>metagenomes</taxon>
        <taxon>organismal metagenomes</taxon>
    </lineage>
</organism>
<dbReference type="EMBL" id="MT142313">
    <property type="protein sequence ID" value="QJA77980.1"/>
    <property type="molecule type" value="Genomic_DNA"/>
</dbReference>
<protein>
    <submittedName>
        <fullName evidence="2">Putative glycosyltransferase</fullName>
    </submittedName>
</protein>
<keyword evidence="2" id="KW-0808">Transferase</keyword>
<feature type="domain" description="Glycosyltransferase 2-like" evidence="1">
    <location>
        <begin position="4"/>
        <end position="173"/>
    </location>
</feature>
<sequence>MKVSVVMPVFNTRAYFLLLAVQSVLRQTYTPLELIIVNDGNTSKETIRQLESIACYAEIGYSLVPIRIINQENKKISGALNAGIRDMTGDWWAGCASDDVWYPDKLKEQVAFIEQHPEARVLYCDWDFIDNKGNQLRTYQEPGFKDRMEAGRYIINDYFGNWSGMMIHHEVFNDIGLFNEDYPTREDFEMNIRILTKYMMHRVPKTLFGYRVHGQQLTNTAKKEMQNKYRIMARNLAIEYFGDK</sequence>
<dbReference type="PANTHER" id="PTHR22916">
    <property type="entry name" value="GLYCOSYLTRANSFERASE"/>
    <property type="match status" value="1"/>
</dbReference>
<dbReference type="Gene3D" id="3.90.550.10">
    <property type="entry name" value="Spore Coat Polysaccharide Biosynthesis Protein SpsA, Chain A"/>
    <property type="match status" value="1"/>
</dbReference>
<dbReference type="Pfam" id="PF00535">
    <property type="entry name" value="Glycos_transf_2"/>
    <property type="match status" value="1"/>
</dbReference>
<dbReference type="GO" id="GO:0016758">
    <property type="term" value="F:hexosyltransferase activity"/>
    <property type="evidence" value="ECO:0007669"/>
    <property type="project" value="UniProtKB-ARBA"/>
</dbReference>
<dbReference type="InterPro" id="IPR001173">
    <property type="entry name" value="Glyco_trans_2-like"/>
</dbReference>
<dbReference type="SUPFAM" id="SSF53448">
    <property type="entry name" value="Nucleotide-diphospho-sugar transferases"/>
    <property type="match status" value="1"/>
</dbReference>
<evidence type="ECO:0000313" key="2">
    <source>
        <dbReference type="EMBL" id="QJA62300.1"/>
    </source>
</evidence>
<reference evidence="2" key="1">
    <citation type="submission" date="2020-03" db="EMBL/GenBank/DDBJ databases">
        <title>The deep terrestrial virosphere.</title>
        <authorList>
            <person name="Holmfeldt K."/>
            <person name="Nilsson E."/>
            <person name="Simone D."/>
            <person name="Lopez-Fernandez M."/>
            <person name="Wu X."/>
            <person name="de Brujin I."/>
            <person name="Lundin D."/>
            <person name="Andersson A."/>
            <person name="Bertilsson S."/>
            <person name="Dopson M."/>
        </authorList>
    </citation>
    <scope>NUCLEOTIDE SEQUENCE</scope>
    <source>
        <strain evidence="3">MM415A01172</strain>
        <strain evidence="2">MM415B00797</strain>
    </source>
</reference>
<gene>
    <name evidence="3" type="ORF">MM415A01172_0015</name>
    <name evidence="2" type="ORF">MM415B00797_0015</name>
</gene>
<evidence type="ECO:0000313" key="3">
    <source>
        <dbReference type="EMBL" id="QJA77980.1"/>
    </source>
</evidence>
<evidence type="ECO:0000259" key="1">
    <source>
        <dbReference type="Pfam" id="PF00535"/>
    </source>
</evidence>
<proteinExistence type="predicted"/>
<name>A0A6M3IXR4_9ZZZZ</name>
<accession>A0A6M3IXR4</accession>
<dbReference type="EMBL" id="MT141467">
    <property type="protein sequence ID" value="QJA62300.1"/>
    <property type="molecule type" value="Genomic_DNA"/>
</dbReference>